<evidence type="ECO:0000313" key="1">
    <source>
        <dbReference type="EMBL" id="MEI2684721.1"/>
    </source>
</evidence>
<accession>A0ABU8DMH9</accession>
<gene>
    <name evidence="1" type="ORF">V8N49_24235</name>
</gene>
<organism evidence="1 2">
    <name type="scientific">Erwinia aphidicola</name>
    <dbReference type="NCBI Taxonomy" id="68334"/>
    <lineage>
        <taxon>Bacteria</taxon>
        <taxon>Pseudomonadati</taxon>
        <taxon>Pseudomonadota</taxon>
        <taxon>Gammaproteobacteria</taxon>
        <taxon>Enterobacterales</taxon>
        <taxon>Erwiniaceae</taxon>
        <taxon>Erwinia</taxon>
    </lineage>
</organism>
<evidence type="ECO:0008006" key="3">
    <source>
        <dbReference type="Google" id="ProtNLM"/>
    </source>
</evidence>
<protein>
    <recommendedName>
        <fullName evidence="3">AAA domain-containing protein</fullName>
    </recommendedName>
</protein>
<dbReference type="Proteomes" id="UP001306592">
    <property type="component" value="Unassembled WGS sequence"/>
</dbReference>
<proteinExistence type="predicted"/>
<keyword evidence="2" id="KW-1185">Reference proteome</keyword>
<sequence>MNRTDDEPQTETDVMATAFSTMRKYGSNIINVTQFMDTNAYVKSDPRMPRARLRRYLGQYGLRGEALSREVRRIVAGPGRPDNTLKAGIFYTWPYGWEPADFTPMLRRIFKGKRTRHVMLFDELPQLFGKLG</sequence>
<evidence type="ECO:0000313" key="2">
    <source>
        <dbReference type="Proteomes" id="UP001306592"/>
    </source>
</evidence>
<reference evidence="1 2" key="1">
    <citation type="submission" date="2024-02" db="EMBL/GenBank/DDBJ databases">
        <title>First report Erwinia aphidicola in onion in Chile.</title>
        <authorList>
            <person name="Valenzuela M."/>
            <person name="Pena M."/>
            <person name="Dutta B."/>
        </authorList>
    </citation>
    <scope>NUCLEOTIDE SEQUENCE [LARGE SCALE GENOMIC DNA]</scope>
    <source>
        <strain evidence="1 2">QCJ3A</strain>
    </source>
</reference>
<comment type="caution">
    <text evidence="1">The sequence shown here is derived from an EMBL/GenBank/DDBJ whole genome shotgun (WGS) entry which is preliminary data.</text>
</comment>
<dbReference type="EMBL" id="JBANEI010000042">
    <property type="protein sequence ID" value="MEI2684721.1"/>
    <property type="molecule type" value="Genomic_DNA"/>
</dbReference>
<name>A0ABU8DMH9_ERWAP</name>